<evidence type="ECO:0000259" key="10">
    <source>
        <dbReference type="PROSITE" id="PS50863"/>
    </source>
</evidence>
<dbReference type="PANTHER" id="PTHR31384:SF39">
    <property type="entry name" value="AUXIN RESPONSE FACTOR"/>
    <property type="match status" value="1"/>
</dbReference>
<gene>
    <name evidence="11" type="ORF">KIW84_031649</name>
</gene>
<dbReference type="AlphaFoldDB" id="A0A9D5B0V6"/>
<dbReference type="SMART" id="SM01019">
    <property type="entry name" value="B3"/>
    <property type="match status" value="1"/>
</dbReference>
<keyword evidence="3 8" id="KW-0805">Transcription regulation</keyword>
<accession>A0A9D5B0V6</accession>
<evidence type="ECO:0000256" key="4">
    <source>
        <dbReference type="ARBA" id="ARBA00023125"/>
    </source>
</evidence>
<dbReference type="PROSITE" id="PS50863">
    <property type="entry name" value="B3"/>
    <property type="match status" value="1"/>
</dbReference>
<dbReference type="SUPFAM" id="SSF101936">
    <property type="entry name" value="DNA-binding pseudobarrel domain"/>
    <property type="match status" value="1"/>
</dbReference>
<evidence type="ECO:0000256" key="8">
    <source>
        <dbReference type="RuleBase" id="RU004561"/>
    </source>
</evidence>
<dbReference type="GO" id="GO:0006355">
    <property type="term" value="P:regulation of DNA-templated transcription"/>
    <property type="evidence" value="ECO:0007669"/>
    <property type="project" value="InterPro"/>
</dbReference>
<dbReference type="GO" id="GO:0009734">
    <property type="term" value="P:auxin-activated signaling pathway"/>
    <property type="evidence" value="ECO:0007669"/>
    <property type="project" value="UniProtKB-KW"/>
</dbReference>
<dbReference type="PANTHER" id="PTHR31384">
    <property type="entry name" value="AUXIN RESPONSE FACTOR 4-RELATED"/>
    <property type="match status" value="1"/>
</dbReference>
<feature type="compositionally biased region" description="Basic and acidic residues" evidence="9">
    <location>
        <begin position="102"/>
        <end position="114"/>
    </location>
</feature>
<evidence type="ECO:0000256" key="9">
    <source>
        <dbReference type="SAM" id="MobiDB-lite"/>
    </source>
</evidence>
<organism evidence="11 12">
    <name type="scientific">Pisum sativum</name>
    <name type="common">Garden pea</name>
    <name type="synonym">Lathyrus oleraceus</name>
    <dbReference type="NCBI Taxonomy" id="3888"/>
    <lineage>
        <taxon>Eukaryota</taxon>
        <taxon>Viridiplantae</taxon>
        <taxon>Streptophyta</taxon>
        <taxon>Embryophyta</taxon>
        <taxon>Tracheophyta</taxon>
        <taxon>Spermatophyta</taxon>
        <taxon>Magnoliopsida</taxon>
        <taxon>eudicotyledons</taxon>
        <taxon>Gunneridae</taxon>
        <taxon>Pentapetalae</taxon>
        <taxon>rosids</taxon>
        <taxon>fabids</taxon>
        <taxon>Fabales</taxon>
        <taxon>Fabaceae</taxon>
        <taxon>Papilionoideae</taxon>
        <taxon>50 kb inversion clade</taxon>
        <taxon>NPAAA clade</taxon>
        <taxon>Hologalegina</taxon>
        <taxon>IRL clade</taxon>
        <taxon>Fabeae</taxon>
        <taxon>Lathyrus</taxon>
    </lineage>
</organism>
<dbReference type="Proteomes" id="UP001058974">
    <property type="component" value="Chromosome 3"/>
</dbReference>
<dbReference type="Gene3D" id="2.40.330.10">
    <property type="entry name" value="DNA-binding pseudobarrel domain"/>
    <property type="match status" value="1"/>
</dbReference>
<dbReference type="EMBL" id="JAMSHJ010000003">
    <property type="protein sequence ID" value="KAI5425900.1"/>
    <property type="molecule type" value="Genomic_DNA"/>
</dbReference>
<reference evidence="11 12" key="1">
    <citation type="journal article" date="2022" name="Nat. Genet.">
        <title>Improved pea reference genome and pan-genome highlight genomic features and evolutionary characteristics.</title>
        <authorList>
            <person name="Yang T."/>
            <person name="Liu R."/>
            <person name="Luo Y."/>
            <person name="Hu S."/>
            <person name="Wang D."/>
            <person name="Wang C."/>
            <person name="Pandey M.K."/>
            <person name="Ge S."/>
            <person name="Xu Q."/>
            <person name="Li N."/>
            <person name="Li G."/>
            <person name="Huang Y."/>
            <person name="Saxena R.K."/>
            <person name="Ji Y."/>
            <person name="Li M."/>
            <person name="Yan X."/>
            <person name="He Y."/>
            <person name="Liu Y."/>
            <person name="Wang X."/>
            <person name="Xiang C."/>
            <person name="Varshney R.K."/>
            <person name="Ding H."/>
            <person name="Gao S."/>
            <person name="Zong X."/>
        </authorList>
    </citation>
    <scope>NUCLEOTIDE SEQUENCE [LARGE SCALE GENOMIC DNA]</scope>
    <source>
        <strain evidence="11 12">cv. Zhongwan 6</strain>
    </source>
</reference>
<keyword evidence="4 8" id="KW-0238">DNA-binding</keyword>
<dbReference type="Gramene" id="Psat03G0164900-T1">
    <property type="protein sequence ID" value="KAI5425900.1"/>
    <property type="gene ID" value="KIW84_031649"/>
</dbReference>
<evidence type="ECO:0000256" key="1">
    <source>
        <dbReference type="ARBA" id="ARBA00004123"/>
    </source>
</evidence>
<evidence type="ECO:0000256" key="7">
    <source>
        <dbReference type="ARBA" id="ARBA00023294"/>
    </source>
</evidence>
<proteinExistence type="inferred from homology"/>
<evidence type="ECO:0000256" key="2">
    <source>
        <dbReference type="ARBA" id="ARBA00007853"/>
    </source>
</evidence>
<keyword evidence="7 8" id="KW-0927">Auxin signaling pathway</keyword>
<comment type="subunit">
    <text evidence="8">Homodimers and heterodimers.</text>
</comment>
<dbReference type="FunFam" id="2.40.330.10:FF:000001">
    <property type="entry name" value="Auxin response factor"/>
    <property type="match status" value="1"/>
</dbReference>
<dbReference type="Gene3D" id="2.30.30.1040">
    <property type="match status" value="1"/>
</dbReference>
<comment type="function">
    <text evidence="8">Auxin response factors (ARFs) are transcriptional factors that bind specifically to the DNA sequence 5'-TGTCTC-3' found in the auxin-responsive promoter elements (AuxREs).</text>
</comment>
<keyword evidence="6 8" id="KW-0539">Nucleus</keyword>
<dbReference type="GO" id="GO:0003677">
    <property type="term" value="F:DNA binding"/>
    <property type="evidence" value="ECO:0007669"/>
    <property type="project" value="UniProtKB-KW"/>
</dbReference>
<feature type="domain" description="TF-B3" evidence="10">
    <location>
        <begin position="222"/>
        <end position="324"/>
    </location>
</feature>
<keyword evidence="5 8" id="KW-0804">Transcription</keyword>
<comment type="subcellular location">
    <subcellularLocation>
        <location evidence="1 8">Nucleus</location>
    </subcellularLocation>
</comment>
<evidence type="ECO:0000256" key="3">
    <source>
        <dbReference type="ARBA" id="ARBA00023015"/>
    </source>
</evidence>
<dbReference type="GO" id="GO:0005634">
    <property type="term" value="C:nucleus"/>
    <property type="evidence" value="ECO:0007669"/>
    <property type="project" value="UniProtKB-SubCell"/>
</dbReference>
<dbReference type="CDD" id="cd10017">
    <property type="entry name" value="B3_DNA"/>
    <property type="match status" value="1"/>
</dbReference>
<dbReference type="Pfam" id="PF06507">
    <property type="entry name" value="ARF_AD"/>
    <property type="match status" value="1"/>
</dbReference>
<evidence type="ECO:0000313" key="12">
    <source>
        <dbReference type="Proteomes" id="UP001058974"/>
    </source>
</evidence>
<dbReference type="InterPro" id="IPR015300">
    <property type="entry name" value="DNA-bd_pseudobarrel_sf"/>
</dbReference>
<comment type="similarity">
    <text evidence="2 8">Belongs to the ARF family.</text>
</comment>
<sequence length="779" mass="88203">MIGSAKESGGLYYLEIGSASQLPSKIISSCFESFSVLNNKDDNIMPGSSGLFFPKICVETIFPPLDYLGNHTSQDIYVTDVHEFNFKMARTNGCSRTRPSNKKKDNESKKRLIDGNRDVDPQLWHAVAGGMVRIPEINSNIFYFPQGHAEHAYEPVHFPADFKIPSQIPCRVAAIHYRADPHTDEVYAKLRLVPLHICEVSFDDDAVGGGIDNMSETKYQSYTKTLTQSDANNGGGFSCPRKCAETLFPPLDYSDMLPTQDIFPMDVHGETWIFRHAYRGMPKRHLLTTGWSDFVTDKLLVSGDSLVFVRDEHSDLHVGIRRSKKRNDCIFNFSSKRKLGPSYGGLISSFGELRISDKVMGVGKVKAEDVIEAVKLCVNMKPFDVVYYPRVGTPEFFVKPSLIRKALQVRWCCGMRFNMAIETEDSSRKHWFMGTIASVQAADPAWPDSLWRRLQVTWDRPDLVTNTKMLNPWEVEVVSDMPPFPFLPFLPSSKKLRWDQHPSFPINGQLAMPTFPNNETPNVDSTVGMQGARHDDFSFSKSSFHLEKIPLELFMSHFRQSFDQDASTSATVSNRPTLQKDSSSENVSDWITISKQPLEKLDHAKPKELMLFGQTMNHAKPKVLVLFGQRIPIENAEMKITNYLSNPLPDLPKHSYGERLECNPENQCKKDTCNEEIVVIEHSVMTVSNDLTLQKERTRENDSCSISISTQRSEELDHAKPKQIVLFGQTIQIGQDKQYFGAETVEIENFQGHNSLDQTDFIKEGKTLIINSNINKGKI</sequence>
<name>A0A9D5B0V6_PEA</name>
<feature type="region of interest" description="Disordered" evidence="9">
    <location>
        <begin position="92"/>
        <end position="114"/>
    </location>
</feature>
<evidence type="ECO:0000256" key="6">
    <source>
        <dbReference type="ARBA" id="ARBA00023242"/>
    </source>
</evidence>
<evidence type="ECO:0000313" key="11">
    <source>
        <dbReference type="EMBL" id="KAI5425900.1"/>
    </source>
</evidence>
<dbReference type="InterPro" id="IPR003340">
    <property type="entry name" value="B3_DNA-bd"/>
</dbReference>
<comment type="caution">
    <text evidence="11">The sequence shown here is derived from an EMBL/GenBank/DDBJ whole genome shotgun (WGS) entry which is preliminary data.</text>
</comment>
<dbReference type="InterPro" id="IPR044835">
    <property type="entry name" value="ARF_plant"/>
</dbReference>
<keyword evidence="12" id="KW-1185">Reference proteome</keyword>
<dbReference type="Pfam" id="PF02362">
    <property type="entry name" value="B3"/>
    <property type="match status" value="1"/>
</dbReference>
<protein>
    <recommendedName>
        <fullName evidence="8">Auxin response factor</fullName>
    </recommendedName>
</protein>
<dbReference type="InterPro" id="IPR010525">
    <property type="entry name" value="ARF_dom"/>
</dbReference>
<evidence type="ECO:0000256" key="5">
    <source>
        <dbReference type="ARBA" id="ARBA00023163"/>
    </source>
</evidence>